<evidence type="ECO:0000313" key="5">
    <source>
        <dbReference type="EMBL" id="ERN13397.1"/>
    </source>
</evidence>
<feature type="signal peptide" evidence="4">
    <location>
        <begin position="1"/>
        <end position="26"/>
    </location>
</feature>
<organism evidence="5 6">
    <name type="scientific">Amborella trichopoda</name>
    <dbReference type="NCBI Taxonomy" id="13333"/>
    <lineage>
        <taxon>Eukaryota</taxon>
        <taxon>Viridiplantae</taxon>
        <taxon>Streptophyta</taxon>
        <taxon>Embryophyta</taxon>
        <taxon>Tracheophyta</taxon>
        <taxon>Spermatophyta</taxon>
        <taxon>Magnoliopsida</taxon>
        <taxon>Amborellales</taxon>
        <taxon>Amborellaceae</taxon>
        <taxon>Amborella</taxon>
    </lineage>
</organism>
<dbReference type="Gramene" id="ERN13397">
    <property type="protein sequence ID" value="ERN13397"/>
    <property type="gene ID" value="AMTR_s00041p00175670"/>
</dbReference>
<dbReference type="Proteomes" id="UP000017836">
    <property type="component" value="Unassembled WGS sequence"/>
</dbReference>
<keyword evidence="4" id="KW-0732">Signal</keyword>
<dbReference type="Gene3D" id="2.40.480.10">
    <property type="entry name" value="Allene oxide cyclase-like"/>
    <property type="match status" value="1"/>
</dbReference>
<comment type="subunit">
    <text evidence="2 4">Homodimer.</text>
</comment>
<evidence type="ECO:0000256" key="3">
    <source>
        <dbReference type="ARBA" id="ARBA00022525"/>
    </source>
</evidence>
<dbReference type="InterPro" id="IPR044859">
    <property type="entry name" value="Allene_oxi_cyc_Dirigent"/>
</dbReference>
<name>W1PTN5_AMBTC</name>
<evidence type="ECO:0000256" key="1">
    <source>
        <dbReference type="ARBA" id="ARBA00010746"/>
    </source>
</evidence>
<dbReference type="AlphaFoldDB" id="W1PTN5"/>
<dbReference type="GO" id="GO:0009699">
    <property type="term" value="P:phenylpropanoid biosynthetic process"/>
    <property type="evidence" value="ECO:0007669"/>
    <property type="project" value="UniProtKB-ARBA"/>
</dbReference>
<proteinExistence type="inferred from homology"/>
<sequence length="192" mass="20610">MRGTAALATVMASLLLFFSSMPIGQAQLGLDLGGPKVSRIQFYLHDLLVAEKPTAVPVSEAKTTGDSPSRFGEVVVIDDPLTEGPELTSKLVGQAQGLYHFTSQSEITLFESHTIVFTGGKFNGSSLNVVGRNPLLHTVRELSIVGGTGVFRLARGYVLKSTHSIDPATLNGIEFCNVTVFHHRGNGMHELF</sequence>
<dbReference type="PANTHER" id="PTHR21495">
    <property type="entry name" value="NUCLEOPORIN-RELATED"/>
    <property type="match status" value="1"/>
</dbReference>
<comment type="subcellular location">
    <subcellularLocation>
        <location evidence="4">Secreted</location>
        <location evidence="4">Extracellular space</location>
        <location evidence="4">Apoplast</location>
    </subcellularLocation>
</comment>
<dbReference type="OMA" id="GNGMHEL"/>
<dbReference type="EMBL" id="KI392588">
    <property type="protein sequence ID" value="ERN13397.1"/>
    <property type="molecule type" value="Genomic_DNA"/>
</dbReference>
<dbReference type="OrthoDB" id="1864232at2759"/>
<accession>W1PTN5</accession>
<gene>
    <name evidence="5" type="ORF">AMTR_s00041p00175670</name>
</gene>
<evidence type="ECO:0000256" key="4">
    <source>
        <dbReference type="RuleBase" id="RU363099"/>
    </source>
</evidence>
<dbReference type="HOGENOM" id="CLU_087111_2_0_1"/>
<dbReference type="Pfam" id="PF03018">
    <property type="entry name" value="Dirigent"/>
    <property type="match status" value="1"/>
</dbReference>
<dbReference type="GO" id="GO:0048046">
    <property type="term" value="C:apoplast"/>
    <property type="evidence" value="ECO:0007669"/>
    <property type="project" value="UniProtKB-SubCell"/>
</dbReference>
<evidence type="ECO:0000313" key="6">
    <source>
        <dbReference type="Proteomes" id="UP000017836"/>
    </source>
</evidence>
<protein>
    <recommendedName>
        <fullName evidence="4">Dirigent protein</fullName>
    </recommendedName>
</protein>
<dbReference type="eggNOG" id="ENOG502QRR3">
    <property type="taxonomic scope" value="Eukaryota"/>
</dbReference>
<keyword evidence="6" id="KW-1185">Reference proteome</keyword>
<keyword evidence="4" id="KW-0052">Apoplast</keyword>
<feature type="chain" id="PRO_5008194091" description="Dirigent protein" evidence="4">
    <location>
        <begin position="27"/>
        <end position="192"/>
    </location>
</feature>
<dbReference type="InterPro" id="IPR004265">
    <property type="entry name" value="Dirigent"/>
</dbReference>
<reference evidence="6" key="1">
    <citation type="journal article" date="2013" name="Science">
        <title>The Amborella genome and the evolution of flowering plants.</title>
        <authorList>
            <consortium name="Amborella Genome Project"/>
        </authorList>
    </citation>
    <scope>NUCLEOTIDE SEQUENCE [LARGE SCALE GENOMIC DNA]</scope>
</reference>
<evidence type="ECO:0000256" key="2">
    <source>
        <dbReference type="ARBA" id="ARBA00011738"/>
    </source>
</evidence>
<comment type="function">
    <text evidence="4">Dirigent proteins impart stereoselectivity on the phenoxy radical-coupling reaction, yielding optically active lignans from two molecules of coniferyl alcohol in the biosynthesis of lignans, flavonolignans, and alkaloids and thus plays a central role in plant secondary metabolism.</text>
</comment>
<keyword evidence="3 4" id="KW-0964">Secreted</keyword>
<comment type="similarity">
    <text evidence="1 4">Belongs to the plant dirigent protein family.</text>
</comment>